<evidence type="ECO:0000256" key="1">
    <source>
        <dbReference type="SAM" id="MobiDB-lite"/>
    </source>
</evidence>
<name>A0A8S2D752_9BILA</name>
<evidence type="ECO:0000313" key="3">
    <source>
        <dbReference type="EMBL" id="CAF3613413.1"/>
    </source>
</evidence>
<dbReference type="GO" id="GO:0003676">
    <property type="term" value="F:nucleic acid binding"/>
    <property type="evidence" value="ECO:0007669"/>
    <property type="project" value="InterPro"/>
</dbReference>
<proteinExistence type="predicted"/>
<protein>
    <submittedName>
        <fullName evidence="2">Uncharacterized protein</fullName>
    </submittedName>
</protein>
<sequence>MPRVSRRRRQRQNASSCRWSNTKISDPSDSSGDEYVMDIDAEELNFNEKILLTDIGDLAEMCKLKCGTKYLSTLVYMSLRFFDIKWENVDEYLKSIGFMSAQTSHKWAKVFSKGDYEEFSNDLRGGKQTDSFYDTFPEIEADAKAFVVQACSQKSGEFKALDLAQFIDEKYYELTGIKKQIGDDFIRSERSCRLDLRRWGAKFEANSQRPYFEGHESDDVVKHRNEFIDYFLAHKDYYYTITDGEIPMWKIPIQNPHKILIFHDESTFKSGEVSPKRWFFEENTLFFSKDRGRSHMISDFLVQHPSGPFFELSENEWKEATAKYITLSVDSDVSYIDRTATASINMGTDAYFDNDTSYSLQEFGKNIGTRCCIEQIEYVDGNGVQKVIDCYFKGEENKGKSKGLVELCEDLGVQLPAKLKLDDIRDILSTHRAFQNATKLEMLGIKYKIKIMYCPKYHCELNAIEGLWSNQKAFVRSRTDQSFDKMIKLISESRINFAERKIALKLFRRFWRAIVAYSQGQTYADVLKLFFSQLSKTTIQSHRKITNTNIDED</sequence>
<dbReference type="InterPro" id="IPR036397">
    <property type="entry name" value="RNaseH_sf"/>
</dbReference>
<accession>A0A8S2D752</accession>
<dbReference type="Proteomes" id="UP000677228">
    <property type="component" value="Unassembled WGS sequence"/>
</dbReference>
<comment type="caution">
    <text evidence="2">The sequence shown here is derived from an EMBL/GenBank/DDBJ whole genome shotgun (WGS) entry which is preliminary data.</text>
</comment>
<dbReference type="EMBL" id="CAJOBA010001764">
    <property type="protein sequence ID" value="CAF3613413.1"/>
    <property type="molecule type" value="Genomic_DNA"/>
</dbReference>
<feature type="compositionally biased region" description="Polar residues" evidence="1">
    <location>
        <begin position="13"/>
        <end position="30"/>
    </location>
</feature>
<dbReference type="EMBL" id="CAJNOK010001764">
    <property type="protein sequence ID" value="CAF0828866.1"/>
    <property type="molecule type" value="Genomic_DNA"/>
</dbReference>
<dbReference type="Proteomes" id="UP000682733">
    <property type="component" value="Unassembled WGS sequence"/>
</dbReference>
<dbReference type="PANTHER" id="PTHR35871">
    <property type="entry name" value="EXPRESSED PROTEIN"/>
    <property type="match status" value="1"/>
</dbReference>
<dbReference type="Gene3D" id="3.30.420.10">
    <property type="entry name" value="Ribonuclease H-like superfamily/Ribonuclease H"/>
    <property type="match status" value="1"/>
</dbReference>
<dbReference type="PANTHER" id="PTHR35871:SF1">
    <property type="entry name" value="CXC1-LIKE CYSTEINE CLUSTER ASSOCIATED WITH KDZ TRANSPOSASES DOMAIN-CONTAINING PROTEIN"/>
    <property type="match status" value="1"/>
</dbReference>
<evidence type="ECO:0000313" key="4">
    <source>
        <dbReference type="Proteomes" id="UP000677228"/>
    </source>
</evidence>
<reference evidence="2" key="1">
    <citation type="submission" date="2021-02" db="EMBL/GenBank/DDBJ databases">
        <authorList>
            <person name="Nowell W R."/>
        </authorList>
    </citation>
    <scope>NUCLEOTIDE SEQUENCE</scope>
</reference>
<dbReference type="AlphaFoldDB" id="A0A8S2D752"/>
<organism evidence="2 4">
    <name type="scientific">Didymodactylos carnosus</name>
    <dbReference type="NCBI Taxonomy" id="1234261"/>
    <lineage>
        <taxon>Eukaryota</taxon>
        <taxon>Metazoa</taxon>
        <taxon>Spiralia</taxon>
        <taxon>Gnathifera</taxon>
        <taxon>Rotifera</taxon>
        <taxon>Eurotatoria</taxon>
        <taxon>Bdelloidea</taxon>
        <taxon>Philodinida</taxon>
        <taxon>Philodinidae</taxon>
        <taxon>Didymodactylos</taxon>
    </lineage>
</organism>
<gene>
    <name evidence="2" type="ORF">OVA965_LOCUS6040</name>
    <name evidence="3" type="ORF">TMI583_LOCUS6036</name>
</gene>
<feature type="region of interest" description="Disordered" evidence="1">
    <location>
        <begin position="1"/>
        <end position="32"/>
    </location>
</feature>
<evidence type="ECO:0000313" key="2">
    <source>
        <dbReference type="EMBL" id="CAF0828866.1"/>
    </source>
</evidence>
<feature type="compositionally biased region" description="Basic residues" evidence="1">
    <location>
        <begin position="1"/>
        <end position="11"/>
    </location>
</feature>